<accession>A0ABS5F0G2</accession>
<organism evidence="1 2">
    <name type="scientific">Plastoroseomonas hellenica</name>
    <dbReference type="NCBI Taxonomy" id="2687306"/>
    <lineage>
        <taxon>Bacteria</taxon>
        <taxon>Pseudomonadati</taxon>
        <taxon>Pseudomonadota</taxon>
        <taxon>Alphaproteobacteria</taxon>
        <taxon>Acetobacterales</taxon>
        <taxon>Acetobacteraceae</taxon>
        <taxon>Plastoroseomonas</taxon>
    </lineage>
</organism>
<reference evidence="2" key="1">
    <citation type="journal article" date="2021" name="Syst. Appl. Microbiol.">
        <title>Roseomonas hellenica sp. nov., isolated from roots of wild-growing Alkanna tinctoria.</title>
        <authorList>
            <person name="Rat A."/>
            <person name="Naranjo H.D."/>
            <person name="Lebbe L."/>
            <person name="Cnockaert M."/>
            <person name="Krigas N."/>
            <person name="Grigoriadou K."/>
            <person name="Maloupa E."/>
            <person name="Willems A."/>
        </authorList>
    </citation>
    <scope>NUCLEOTIDE SEQUENCE [LARGE SCALE GENOMIC DNA]</scope>
    <source>
        <strain evidence="2">LMG 31523</strain>
    </source>
</reference>
<sequence length="82" mass="9174">MSDTLPDRLSNDPASPYFNEALLARGVGIRFKGQEKTNVEEYCVSEGWVRVSLGKAVDRRGRPMTMKLQGTVEPYLRDPGTD</sequence>
<proteinExistence type="predicted"/>
<dbReference type="EMBL" id="JAAGBB010000019">
    <property type="protein sequence ID" value="MBR0665978.1"/>
    <property type="molecule type" value="Genomic_DNA"/>
</dbReference>
<keyword evidence="2" id="KW-1185">Reference proteome</keyword>
<dbReference type="Proteomes" id="UP001196870">
    <property type="component" value="Unassembled WGS sequence"/>
</dbReference>
<dbReference type="RefSeq" id="WP_211853650.1">
    <property type="nucleotide sequence ID" value="NZ_JAAGBB010000019.1"/>
</dbReference>
<gene>
    <name evidence="1" type="ORF">GXW71_16585</name>
</gene>
<name>A0ABS5F0G2_9PROT</name>
<dbReference type="Pfam" id="PF11730">
    <property type="entry name" value="DUF3297"/>
    <property type="match status" value="1"/>
</dbReference>
<evidence type="ECO:0000313" key="1">
    <source>
        <dbReference type="EMBL" id="MBR0665978.1"/>
    </source>
</evidence>
<dbReference type="InterPro" id="IPR021724">
    <property type="entry name" value="DUF3297"/>
</dbReference>
<evidence type="ECO:0000313" key="2">
    <source>
        <dbReference type="Proteomes" id="UP001196870"/>
    </source>
</evidence>
<comment type="caution">
    <text evidence="1">The sequence shown here is derived from an EMBL/GenBank/DDBJ whole genome shotgun (WGS) entry which is preliminary data.</text>
</comment>
<protein>
    <submittedName>
        <fullName evidence="1">DUF3297 family protein</fullName>
    </submittedName>
</protein>